<dbReference type="PANTHER" id="PTHR23149">
    <property type="entry name" value="G PATCH DOMAIN CONTAINING PROTEIN"/>
    <property type="match status" value="1"/>
</dbReference>
<evidence type="ECO:0000313" key="3">
    <source>
        <dbReference type="EMBL" id="KAL5104942.1"/>
    </source>
</evidence>
<dbReference type="Proteomes" id="UP001651158">
    <property type="component" value="Unassembled WGS sequence"/>
</dbReference>
<dbReference type="Pfam" id="PF01585">
    <property type="entry name" value="G-patch"/>
    <property type="match status" value="1"/>
</dbReference>
<name>A0ABR4Q5U4_9CEST</name>
<dbReference type="PROSITE" id="PS50174">
    <property type="entry name" value="G_PATCH"/>
    <property type="match status" value="1"/>
</dbReference>
<dbReference type="EMBL" id="JAKROA010000010">
    <property type="protein sequence ID" value="KAL5104942.1"/>
    <property type="molecule type" value="Genomic_DNA"/>
</dbReference>
<accession>A0ABR4Q5U4</accession>
<evidence type="ECO:0000259" key="2">
    <source>
        <dbReference type="PROSITE" id="PS50174"/>
    </source>
</evidence>
<evidence type="ECO:0000256" key="1">
    <source>
        <dbReference type="SAM" id="MobiDB-lite"/>
    </source>
</evidence>
<feature type="domain" description="G-patch" evidence="2">
    <location>
        <begin position="40"/>
        <end position="86"/>
    </location>
</feature>
<dbReference type="InterPro" id="IPR000467">
    <property type="entry name" value="G_patch_dom"/>
</dbReference>
<gene>
    <name evidence="3" type="ORF">TcWFU_005428</name>
</gene>
<dbReference type="InterPro" id="IPR050656">
    <property type="entry name" value="PINX1"/>
</dbReference>
<protein>
    <recommendedName>
        <fullName evidence="2">G-patch domain-containing protein</fullName>
    </recommendedName>
</protein>
<proteinExistence type="predicted"/>
<organism evidence="3 4">
    <name type="scientific">Taenia crassiceps</name>
    <dbReference type="NCBI Taxonomy" id="6207"/>
    <lineage>
        <taxon>Eukaryota</taxon>
        <taxon>Metazoa</taxon>
        <taxon>Spiralia</taxon>
        <taxon>Lophotrochozoa</taxon>
        <taxon>Platyhelminthes</taxon>
        <taxon>Cestoda</taxon>
        <taxon>Eucestoda</taxon>
        <taxon>Cyclophyllidea</taxon>
        <taxon>Taeniidae</taxon>
        <taxon>Taenia</taxon>
    </lineage>
</organism>
<reference evidence="3 4" key="1">
    <citation type="journal article" date="2022" name="Front. Cell. Infect. Microbiol.">
        <title>The Genomes of Two Strains of Taenia crassiceps the Animal Model for the Study of Human Cysticercosis.</title>
        <authorList>
            <person name="Bobes R.J."/>
            <person name="Estrada K."/>
            <person name="Rios-Valencia D.G."/>
            <person name="Calderon-Gallegos A."/>
            <person name="de la Torre P."/>
            <person name="Carrero J.C."/>
            <person name="Sanchez-Flores A."/>
            <person name="Laclette J.P."/>
        </authorList>
    </citation>
    <scope>NUCLEOTIDE SEQUENCE [LARGE SCALE GENOMIC DNA]</scope>
    <source>
        <strain evidence="3">WFUcys</strain>
    </source>
</reference>
<feature type="region of interest" description="Disordered" evidence="1">
    <location>
        <begin position="131"/>
        <end position="175"/>
    </location>
</feature>
<keyword evidence="4" id="KW-1185">Reference proteome</keyword>
<dbReference type="SMART" id="SM00443">
    <property type="entry name" value="G_patch"/>
    <property type="match status" value="1"/>
</dbReference>
<sequence>MNWFAAAFCTTMQRGRGSFDCLNVAGFYFSLLLGDMWSHHSDFAVNQLKKFGWSEGDGLGKNKDGISKPIKASMKFSRRGLGATCQTTAEIDELPGVNGGKGFCDPSVWPRVKFVSAEEFRMDACSSYQKKESGNIDFQPQRGRDGSEDVAASQKRSKRERRECDNGGASDTRGNLGKCAAEVKEEREGNPVMEKSKCPTKVTGKRGKLCSQLSLHSLSDTYLLKLGNGRTAHPAARFGIRCGGKLARAAQYL</sequence>
<evidence type="ECO:0000313" key="4">
    <source>
        <dbReference type="Proteomes" id="UP001651158"/>
    </source>
</evidence>
<comment type="caution">
    <text evidence="3">The sequence shown here is derived from an EMBL/GenBank/DDBJ whole genome shotgun (WGS) entry which is preliminary data.</text>
</comment>